<sequence>MRPLPWLRAHAGHSAMAGGAAALLLAVWALLAPARAPLAGWLVGLVFWIGIALGALGLLAVRALTGGKWAGSLRPALGPAAASLPFFLLACLPLLFGLHALYPWAADPGVVPVEDIPRLYLNADGFALRTLLALAGWSVLGWWLLRRPGAVAGGLGLAFHLVALTLISVDWMLSLEPRFFSTAFGLATFLMQLLAALAWAAVLRPEREGDDPGRAGDLAGLLYSAALGSLYLGFAQFLVSWYGNLPEKAAWFLKREEWGWIWLQALALGLAAALPLGAMLLGRVRRSPAALARLGPPVLLGVAAHQAWIVAPAVGPWALPAAALGLVAVGGLWVGLTYGPVAARLEAKHGQA</sequence>
<feature type="transmembrane region" description="Helical" evidence="1">
    <location>
        <begin position="259"/>
        <end position="282"/>
    </location>
</feature>
<evidence type="ECO:0000256" key="1">
    <source>
        <dbReference type="SAM" id="Phobius"/>
    </source>
</evidence>
<feature type="transmembrane region" description="Helical" evidence="1">
    <location>
        <begin position="38"/>
        <end position="61"/>
    </location>
</feature>
<evidence type="ECO:0000313" key="2">
    <source>
        <dbReference type="EMBL" id="MCR0982927.1"/>
    </source>
</evidence>
<dbReference type="EMBL" id="JANJOU010000009">
    <property type="protein sequence ID" value="MCR0982927.1"/>
    <property type="molecule type" value="Genomic_DNA"/>
</dbReference>
<feature type="transmembrane region" description="Helical" evidence="1">
    <location>
        <begin position="215"/>
        <end position="239"/>
    </location>
</feature>
<feature type="transmembrane region" description="Helical" evidence="1">
    <location>
        <begin position="179"/>
        <end position="203"/>
    </location>
</feature>
<evidence type="ECO:0000313" key="3">
    <source>
        <dbReference type="Proteomes" id="UP001524642"/>
    </source>
</evidence>
<dbReference type="PANTHER" id="PTHR43044:SF1">
    <property type="entry name" value="QUINOL:CYTOCHROME C OXIDOREDUCTASE QUINONE-BINDING SUBUNIT 2"/>
    <property type="match status" value="1"/>
</dbReference>
<evidence type="ECO:0008006" key="4">
    <source>
        <dbReference type="Google" id="ProtNLM"/>
    </source>
</evidence>
<comment type="caution">
    <text evidence="2">The sequence shown here is derived from an EMBL/GenBank/DDBJ whole genome shotgun (WGS) entry which is preliminary data.</text>
</comment>
<name>A0ABT1X492_9PROT</name>
<feature type="transmembrane region" description="Helical" evidence="1">
    <location>
        <begin position="317"/>
        <end position="338"/>
    </location>
</feature>
<dbReference type="RefSeq" id="WP_257716594.1">
    <property type="nucleotide sequence ID" value="NZ_JANJOU010000009.1"/>
</dbReference>
<feature type="transmembrane region" description="Helical" evidence="1">
    <location>
        <begin position="82"/>
        <end position="106"/>
    </location>
</feature>
<dbReference type="Proteomes" id="UP001524642">
    <property type="component" value="Unassembled WGS sequence"/>
</dbReference>
<accession>A0ABT1X492</accession>
<keyword evidence="3" id="KW-1185">Reference proteome</keyword>
<proteinExistence type="predicted"/>
<keyword evidence="1" id="KW-0812">Transmembrane</keyword>
<feature type="transmembrane region" description="Helical" evidence="1">
    <location>
        <begin position="294"/>
        <end position="311"/>
    </location>
</feature>
<protein>
    <recommendedName>
        <fullName evidence="4">Quinol:cytochrome c oxidoreductase quinone-binding subunit 2</fullName>
    </recommendedName>
</protein>
<feature type="transmembrane region" description="Helical" evidence="1">
    <location>
        <begin position="152"/>
        <end position="173"/>
    </location>
</feature>
<dbReference type="PANTHER" id="PTHR43044">
    <property type="match status" value="1"/>
</dbReference>
<gene>
    <name evidence="2" type="ORF">NRP21_12805</name>
</gene>
<keyword evidence="1" id="KW-1133">Transmembrane helix</keyword>
<reference evidence="2 3" key="1">
    <citation type="submission" date="2022-06" db="EMBL/GenBank/DDBJ databases">
        <title>Roseomonas CN29.</title>
        <authorList>
            <person name="Cheng Y."/>
            <person name="He X."/>
        </authorList>
    </citation>
    <scope>NUCLEOTIDE SEQUENCE [LARGE SCALE GENOMIC DNA]</scope>
    <source>
        <strain evidence="2 3">CN29</strain>
    </source>
</reference>
<feature type="transmembrane region" description="Helical" evidence="1">
    <location>
        <begin position="126"/>
        <end position="145"/>
    </location>
</feature>
<feature type="transmembrane region" description="Helical" evidence="1">
    <location>
        <begin position="12"/>
        <end position="32"/>
    </location>
</feature>
<keyword evidence="1" id="KW-0472">Membrane</keyword>
<organism evidence="2 3">
    <name type="scientific">Roseomonas populi</name>
    <dbReference type="NCBI Taxonomy" id="3121582"/>
    <lineage>
        <taxon>Bacteria</taxon>
        <taxon>Pseudomonadati</taxon>
        <taxon>Pseudomonadota</taxon>
        <taxon>Alphaproteobacteria</taxon>
        <taxon>Acetobacterales</taxon>
        <taxon>Roseomonadaceae</taxon>
        <taxon>Roseomonas</taxon>
    </lineage>
</organism>